<dbReference type="SMART" id="SM01359">
    <property type="entry name" value="A2M_N_2"/>
    <property type="match status" value="1"/>
</dbReference>
<dbReference type="PANTHER" id="PTHR40094">
    <property type="entry name" value="ALPHA-2-MACROGLOBULIN HOMOLOG"/>
    <property type="match status" value="1"/>
</dbReference>
<dbReference type="InterPro" id="IPR041203">
    <property type="entry name" value="Bact_A2M_MG5"/>
</dbReference>
<evidence type="ECO:0000313" key="4">
    <source>
        <dbReference type="Proteomes" id="UP000321248"/>
    </source>
</evidence>
<dbReference type="SUPFAM" id="SSF48239">
    <property type="entry name" value="Terpenoid cyclases/Protein prenyltransferases"/>
    <property type="match status" value="1"/>
</dbReference>
<name>A0A5C8KPH6_9GAMM</name>
<gene>
    <name evidence="3" type="ORF">FU658_09390</name>
</gene>
<proteinExistence type="predicted"/>
<dbReference type="EMBL" id="VRTS01000006">
    <property type="protein sequence ID" value="TXK62054.1"/>
    <property type="molecule type" value="Genomic_DNA"/>
</dbReference>
<dbReference type="Proteomes" id="UP000321248">
    <property type="component" value="Unassembled WGS sequence"/>
</dbReference>
<evidence type="ECO:0000259" key="1">
    <source>
        <dbReference type="SMART" id="SM01359"/>
    </source>
</evidence>
<dbReference type="InterPro" id="IPR008930">
    <property type="entry name" value="Terpenoid_cyclase/PrenylTrfase"/>
</dbReference>
<dbReference type="Pfam" id="PF07703">
    <property type="entry name" value="A2M_BRD"/>
    <property type="match status" value="1"/>
</dbReference>
<dbReference type="Pfam" id="PF17972">
    <property type="entry name" value="bMG5"/>
    <property type="match status" value="1"/>
</dbReference>
<dbReference type="Gene3D" id="1.50.10.20">
    <property type="match status" value="1"/>
</dbReference>
<feature type="domain" description="Alpha-2-macroglobulin" evidence="2">
    <location>
        <begin position="438"/>
        <end position="527"/>
    </location>
</feature>
<accession>A0A5C8KPH6</accession>
<dbReference type="RefSeq" id="WP_147891847.1">
    <property type="nucleotide sequence ID" value="NZ_VRTS01000006.1"/>
</dbReference>
<dbReference type="CDD" id="cd02891">
    <property type="entry name" value="A2M_like"/>
    <property type="match status" value="1"/>
</dbReference>
<dbReference type="GO" id="GO:0004866">
    <property type="term" value="F:endopeptidase inhibitor activity"/>
    <property type="evidence" value="ECO:0007669"/>
    <property type="project" value="InterPro"/>
</dbReference>
<keyword evidence="4" id="KW-1185">Reference proteome</keyword>
<dbReference type="SMART" id="SM01360">
    <property type="entry name" value="A2M"/>
    <property type="match status" value="1"/>
</dbReference>
<organism evidence="3 4">
    <name type="scientific">Alkalisalibacterium limincola</name>
    <dbReference type="NCBI Taxonomy" id="2699169"/>
    <lineage>
        <taxon>Bacteria</taxon>
        <taxon>Pseudomonadati</taxon>
        <taxon>Pseudomonadota</taxon>
        <taxon>Gammaproteobacteria</taxon>
        <taxon>Lysobacterales</taxon>
        <taxon>Lysobacteraceae</taxon>
        <taxon>Alkalisalibacterium</taxon>
    </lineage>
</organism>
<dbReference type="AlphaFoldDB" id="A0A5C8KPH6"/>
<dbReference type="InterPro" id="IPR051802">
    <property type="entry name" value="YfhM-like"/>
</dbReference>
<protein>
    <recommendedName>
        <fullName evidence="5">Alpha-2-macroglobulin domain-containing protein</fullName>
    </recommendedName>
</protein>
<reference evidence="3 4" key="1">
    <citation type="submission" date="2019-08" db="EMBL/GenBank/DDBJ databases">
        <authorList>
            <person name="Karlyshev A.V."/>
        </authorList>
    </citation>
    <scope>NUCLEOTIDE SEQUENCE [LARGE SCALE GENOMIC DNA]</scope>
    <source>
        <strain evidence="3 4">Alg18-2.2</strain>
    </source>
</reference>
<comment type="caution">
    <text evidence="3">The sequence shown here is derived from an EMBL/GenBank/DDBJ whole genome shotgun (WGS) entry which is preliminary data.</text>
</comment>
<evidence type="ECO:0000313" key="3">
    <source>
        <dbReference type="EMBL" id="TXK62054.1"/>
    </source>
</evidence>
<sequence>MENLFGTPAQDRRVEGRLNLRPILPSFAGWPGFRFHDPQRASEGVGEDLEAARTDADGRVSLPLGLERYERATYRLDLLVRAFEPGSGRGVAAQAEALVSEADYLIGVRTPDPLRWIARGEQRAVIVVGIGPDGEARAVDGLRAVLVERRFVSVLTRGNDGLYRYVSRPRRDERGEQPLALGGEPRNLVLDTATPGDWTLEIRDAHDTVLNTIDWTVAGNANLSRNLERNAELAITLDRRSYAPGEEIELSLRAPYPGRGVITIERDRVHAHTWFEADTTASVQRIRVPEGIEGNAYVSVQYLRDPDSPEIFTSPLSWGVAPFEIDRDARTLPLAIELEPRVRPGEAQAITVRSGSPARVALFVVDEGILQVAGYRVPDPLDHFLRKRMHQVATAQILDLVLPEFRHFQALAAPGGDSEGAGARHLNPFRRRGEAPAVWWSGLVDSDGESHFQLTLPEHFNGRVRVVAVAVSPQRMGIAETTQTVRGDFVLTPTVPTHVAPGDVFELPVGVANTLEIDEDTAVDVHLEVTLPEGMERIDDANQPLSLRPGEEGLVALQLRVGPHPGAVPIRIEARSGAHRARRNIEVSVRPALVAENRTRIGRAIRDTPIDDLRRMHEAFSTRRLSASPSPLVAIDGYAHWLDGFAHACTEQLVSRLIPHLVQAKHPELVGGNRNADALASTLDLLRTRQNSEGGFGYWRATIEAEPFVSAWTTLALVEARDRGQRVPADMLDASNRYLRRHAADHGLTALHEQRSRAMAVYLLARQGQQVGDLLATLQTQLERDHPKGWRDDTAGGLVAASFQLLRQDRAAAPLANRMRELAIAPEDTEHHFADFNDPLIAQAWRLYLLHRHFPQQVRGLPASTVESLLDPIRETRFNTLSAALAILALEAMDPGEGSVPGLAVESADGGRLAIGEATGRLVRAGLEPTARRLWVEPPMPRRPGTCSMNPASTSARPMRCRTVAWRCNATTSTPRASRPPAWPWVASSPSGCGCAPVANGPGSTSP</sequence>
<feature type="domain" description="Alpha-2-macroglobulin bait region" evidence="1">
    <location>
        <begin position="233"/>
        <end position="372"/>
    </location>
</feature>
<evidence type="ECO:0008006" key="5">
    <source>
        <dbReference type="Google" id="ProtNLM"/>
    </source>
</evidence>
<dbReference type="PANTHER" id="PTHR40094:SF1">
    <property type="entry name" value="UBIQUITIN DOMAIN-CONTAINING PROTEIN"/>
    <property type="match status" value="1"/>
</dbReference>
<dbReference type="InterPro" id="IPR011625">
    <property type="entry name" value="A2M_N_BRD"/>
</dbReference>
<evidence type="ECO:0000259" key="2">
    <source>
        <dbReference type="SMART" id="SM01360"/>
    </source>
</evidence>
<dbReference type="OrthoDB" id="9767116at2"/>
<dbReference type="InterPro" id="IPR001599">
    <property type="entry name" value="Macroglobln_a2"/>
</dbReference>
<dbReference type="Pfam" id="PF00207">
    <property type="entry name" value="A2M"/>
    <property type="match status" value="1"/>
</dbReference>